<evidence type="ECO:0000256" key="1">
    <source>
        <dbReference type="ARBA" id="ARBA00001713"/>
    </source>
</evidence>
<dbReference type="UniPathway" id="UPA00115">
    <property type="reaction ID" value="UER00412"/>
</dbReference>
<comment type="function">
    <text evidence="3">Catalyzes the reversible conversion of ribose-5-phosphate to ribulose 5-phosphate.</text>
</comment>
<dbReference type="Gene3D" id="3.30.70.260">
    <property type="match status" value="1"/>
</dbReference>
<evidence type="ECO:0000256" key="2">
    <source>
        <dbReference type="ARBA" id="ARBA00023235"/>
    </source>
</evidence>
<feature type="binding site" evidence="3">
    <location>
        <begin position="83"/>
        <end position="86"/>
    </location>
    <ligand>
        <name>substrate</name>
    </ligand>
</feature>
<keyword evidence="2 3" id="KW-0413">Isomerase</keyword>
<comment type="subunit">
    <text evidence="3">Homodimer.</text>
</comment>
<dbReference type="FunFam" id="3.40.50.1360:FF:000001">
    <property type="entry name" value="Ribose-5-phosphate isomerase A"/>
    <property type="match status" value="1"/>
</dbReference>
<reference evidence="4 5" key="1">
    <citation type="journal article" date="2015" name="Genome Announc.">
        <title>Expanding the biotechnology potential of lactobacilli through comparative genomics of 213 strains and associated genera.</title>
        <authorList>
            <person name="Sun Z."/>
            <person name="Harris H.M."/>
            <person name="McCann A."/>
            <person name="Guo C."/>
            <person name="Argimon S."/>
            <person name="Zhang W."/>
            <person name="Yang X."/>
            <person name="Jeffery I.B."/>
            <person name="Cooney J.C."/>
            <person name="Kagawa T.F."/>
            <person name="Liu W."/>
            <person name="Song Y."/>
            <person name="Salvetti E."/>
            <person name="Wrobel A."/>
            <person name="Rasinkangas P."/>
            <person name="Parkhill J."/>
            <person name="Rea M.C."/>
            <person name="O'Sullivan O."/>
            <person name="Ritari J."/>
            <person name="Douillard F.P."/>
            <person name="Paul Ross R."/>
            <person name="Yang R."/>
            <person name="Briner A.E."/>
            <person name="Felis G.E."/>
            <person name="de Vos W.M."/>
            <person name="Barrangou R."/>
            <person name="Klaenhammer T.R."/>
            <person name="Caufield P.W."/>
            <person name="Cui Y."/>
            <person name="Zhang H."/>
            <person name="O'Toole P.W."/>
        </authorList>
    </citation>
    <scope>NUCLEOTIDE SEQUENCE [LARGE SCALE GENOMIC DNA]</scope>
    <source>
        <strain evidence="4 5">DSM 20014</strain>
    </source>
</reference>
<dbReference type="EC" id="5.3.1.6" evidence="3"/>
<dbReference type="NCBIfam" id="NF001924">
    <property type="entry name" value="PRK00702.1"/>
    <property type="match status" value="1"/>
</dbReference>
<dbReference type="PANTHER" id="PTHR11934">
    <property type="entry name" value="RIBOSE-5-PHOSPHATE ISOMERASE"/>
    <property type="match status" value="1"/>
</dbReference>
<feature type="binding site" evidence="3">
    <location>
        <position position="123"/>
    </location>
    <ligand>
        <name>substrate</name>
    </ligand>
</feature>
<dbReference type="EMBL" id="JQCD01000021">
    <property type="protein sequence ID" value="KRN77338.1"/>
    <property type="molecule type" value="Genomic_DNA"/>
</dbReference>
<sequence>MENPGKIAAATAALSYIEDNTVVGLGSGSTAKIFIEKLAERVAAENMTLTCVATSHFSEDLGLKLGLNVVPLDEVTSVDVTVDGADEVDPQLNGIKGGGAALFFEKIVAKASKQNIWVVDPSKESPRLGSFKLPIEVLPFGSGHVFNYLADMDLDPTFRMLDEQTRLTTDSANYIIDVDVSKVDDLHALGDELIRHTGIVEHGLFLDICDTLIVGEEPARVINRH</sequence>
<name>A0A0R2JRW3_9LACO</name>
<dbReference type="AlphaFoldDB" id="A0A0R2JRW3"/>
<dbReference type="Proteomes" id="UP000051673">
    <property type="component" value="Unassembled WGS sequence"/>
</dbReference>
<dbReference type="Pfam" id="PF06026">
    <property type="entry name" value="Rib_5-P_isom_A"/>
    <property type="match status" value="1"/>
</dbReference>
<organism evidence="4 5">
    <name type="scientific">Weissella minor</name>
    <dbReference type="NCBI Taxonomy" id="1620"/>
    <lineage>
        <taxon>Bacteria</taxon>
        <taxon>Bacillati</taxon>
        <taxon>Bacillota</taxon>
        <taxon>Bacilli</taxon>
        <taxon>Lactobacillales</taxon>
        <taxon>Lactobacillaceae</taxon>
        <taxon>Weissella</taxon>
    </lineage>
</organism>
<feature type="active site" description="Proton acceptor" evidence="3">
    <location>
        <position position="105"/>
    </location>
</feature>
<comment type="caution">
    <text evidence="4">The sequence shown here is derived from an EMBL/GenBank/DDBJ whole genome shotgun (WGS) entry which is preliminary data.</text>
</comment>
<dbReference type="NCBIfam" id="TIGR00021">
    <property type="entry name" value="rpiA"/>
    <property type="match status" value="1"/>
</dbReference>
<accession>A0A0R2JRW3</accession>
<protein>
    <recommendedName>
        <fullName evidence="3">Ribose-5-phosphate isomerase A</fullName>
        <ecNumber evidence="3">5.3.1.6</ecNumber>
    </recommendedName>
    <alternativeName>
        <fullName evidence="3">Phosphoriboisomerase A</fullName>
        <shortName evidence="3">PRI</shortName>
    </alternativeName>
</protein>
<dbReference type="GO" id="GO:0004751">
    <property type="term" value="F:ribose-5-phosphate isomerase activity"/>
    <property type="evidence" value="ECO:0007669"/>
    <property type="project" value="UniProtKB-UniRule"/>
</dbReference>
<dbReference type="CDD" id="cd01398">
    <property type="entry name" value="RPI_A"/>
    <property type="match status" value="1"/>
</dbReference>
<dbReference type="GO" id="GO:0006014">
    <property type="term" value="P:D-ribose metabolic process"/>
    <property type="evidence" value="ECO:0007669"/>
    <property type="project" value="TreeGrafter"/>
</dbReference>
<keyword evidence="5" id="KW-1185">Reference proteome</keyword>
<evidence type="ECO:0000313" key="5">
    <source>
        <dbReference type="Proteomes" id="UP000051673"/>
    </source>
</evidence>
<feature type="binding site" evidence="3">
    <location>
        <begin position="27"/>
        <end position="30"/>
    </location>
    <ligand>
        <name>substrate</name>
    </ligand>
</feature>
<dbReference type="InterPro" id="IPR020672">
    <property type="entry name" value="Ribose5P_isomerase_typA_subgr"/>
</dbReference>
<dbReference type="PATRIC" id="fig|1620.3.peg.1732"/>
<dbReference type="RefSeq" id="WP_057786875.1">
    <property type="nucleotide sequence ID" value="NZ_JQCD01000021.1"/>
</dbReference>
<dbReference type="HAMAP" id="MF_00170">
    <property type="entry name" value="Rib_5P_isom_A"/>
    <property type="match status" value="1"/>
</dbReference>
<dbReference type="InterPro" id="IPR037171">
    <property type="entry name" value="NagB/RpiA_transferase-like"/>
</dbReference>
<dbReference type="OrthoDB" id="5870696at2"/>
<evidence type="ECO:0000313" key="4">
    <source>
        <dbReference type="EMBL" id="KRN77338.1"/>
    </source>
</evidence>
<dbReference type="SUPFAM" id="SSF100950">
    <property type="entry name" value="NagB/RpiA/CoA transferase-like"/>
    <property type="match status" value="1"/>
</dbReference>
<dbReference type="GO" id="GO:0005829">
    <property type="term" value="C:cytosol"/>
    <property type="evidence" value="ECO:0007669"/>
    <property type="project" value="TreeGrafter"/>
</dbReference>
<dbReference type="Gene3D" id="3.40.50.1360">
    <property type="match status" value="1"/>
</dbReference>
<comment type="catalytic activity">
    <reaction evidence="1 3">
        <text>aldehydo-D-ribose 5-phosphate = D-ribulose 5-phosphate</text>
        <dbReference type="Rhea" id="RHEA:14657"/>
        <dbReference type="ChEBI" id="CHEBI:58121"/>
        <dbReference type="ChEBI" id="CHEBI:58273"/>
        <dbReference type="EC" id="5.3.1.6"/>
    </reaction>
</comment>
<comment type="pathway">
    <text evidence="3">Carbohydrate degradation; pentose phosphate pathway; D-ribose 5-phosphate from D-ribulose 5-phosphate (non-oxidative stage): step 1/1.</text>
</comment>
<comment type="similarity">
    <text evidence="3">Belongs to the ribose 5-phosphate isomerase family.</text>
</comment>
<gene>
    <name evidence="3" type="primary">rpiA</name>
    <name evidence="4" type="ORF">IV67_GL001695</name>
</gene>
<evidence type="ECO:0000256" key="3">
    <source>
        <dbReference type="HAMAP-Rule" id="MF_00170"/>
    </source>
</evidence>
<dbReference type="STRING" id="1620.IV67_GL001695"/>
<feature type="binding site" evidence="3">
    <location>
        <begin position="96"/>
        <end position="99"/>
    </location>
    <ligand>
        <name>substrate</name>
    </ligand>
</feature>
<dbReference type="PANTHER" id="PTHR11934:SF0">
    <property type="entry name" value="RIBOSE-5-PHOSPHATE ISOMERASE"/>
    <property type="match status" value="1"/>
</dbReference>
<dbReference type="SUPFAM" id="SSF75445">
    <property type="entry name" value="D-ribose-5-phosphate isomerase (RpiA), lid domain"/>
    <property type="match status" value="1"/>
</dbReference>
<dbReference type="GO" id="GO:0009052">
    <property type="term" value="P:pentose-phosphate shunt, non-oxidative branch"/>
    <property type="evidence" value="ECO:0007669"/>
    <property type="project" value="UniProtKB-UniRule"/>
</dbReference>
<dbReference type="InterPro" id="IPR004788">
    <property type="entry name" value="Ribose5P_isomerase_type_A"/>
</dbReference>
<proteinExistence type="inferred from homology"/>